<proteinExistence type="predicted"/>
<evidence type="ECO:0000313" key="3">
    <source>
        <dbReference type="EMBL" id="KAK3271066.1"/>
    </source>
</evidence>
<evidence type="ECO:0000313" key="4">
    <source>
        <dbReference type="Proteomes" id="UP001190700"/>
    </source>
</evidence>
<feature type="region of interest" description="Disordered" evidence="1">
    <location>
        <begin position="1070"/>
        <end position="1118"/>
    </location>
</feature>
<organism evidence="2 4">
    <name type="scientific">Cymbomonas tetramitiformis</name>
    <dbReference type="NCBI Taxonomy" id="36881"/>
    <lineage>
        <taxon>Eukaryota</taxon>
        <taxon>Viridiplantae</taxon>
        <taxon>Chlorophyta</taxon>
        <taxon>Pyramimonadophyceae</taxon>
        <taxon>Pyramimonadales</taxon>
        <taxon>Pyramimonadaceae</taxon>
        <taxon>Cymbomonas</taxon>
    </lineage>
</organism>
<dbReference type="Proteomes" id="UP001190700">
    <property type="component" value="Unassembled WGS sequence"/>
</dbReference>
<name>A0AAE0KY18_9CHLO</name>
<dbReference type="EMBL" id="LGRX02014383">
    <property type="protein sequence ID" value="KAK3264739.1"/>
    <property type="molecule type" value="Genomic_DNA"/>
</dbReference>
<accession>A0AAE0KY18</accession>
<evidence type="ECO:0000256" key="1">
    <source>
        <dbReference type="SAM" id="MobiDB-lite"/>
    </source>
</evidence>
<gene>
    <name evidence="3" type="ORF">CYMTET_20567</name>
    <name evidence="2" type="ORF">CYMTET_26543</name>
</gene>
<reference evidence="2 4" key="1">
    <citation type="journal article" date="2015" name="Genome Biol. Evol.">
        <title>Comparative Genomics of a Bacterivorous Green Alga Reveals Evolutionary Causalities and Consequences of Phago-Mixotrophic Mode of Nutrition.</title>
        <authorList>
            <person name="Burns J.A."/>
            <person name="Paasch A."/>
            <person name="Narechania A."/>
            <person name="Kim E."/>
        </authorList>
    </citation>
    <scope>NUCLEOTIDE SEQUENCE [LARGE SCALE GENOMIC DNA]</scope>
    <source>
        <strain evidence="2">PLY_AMNH</strain>
    </source>
</reference>
<feature type="region of interest" description="Disordered" evidence="1">
    <location>
        <begin position="922"/>
        <end position="950"/>
    </location>
</feature>
<sequence length="1886" mass="212902">MDPVDIACDTHAEQACPAETSPSACNETYMDVENGTPDASMDIEIDALDNSISAHAIVSAAPGDNTGADIPSLAKQCPDATRELTRSCDCKLGEVVPTGKSIPTHDCVPLEKWNGWRKICGDDPLRDVECRDPATTGRVTVPVRKYFHQKQDAMLKEADELNHAFCMAFDRHTMPYYDRHKARFVHVPRSNGVWEDVPKTIKQYKSFPTYREYMEFEREYLPRAGQRVGYELVREDRPCRSHMDFDNKVPRDSLLFERNPIKYRRALNLLHVTCVKVIVNDEEYIAGICPQGSSLDIRFVDGGNRDLPDGAGYRFSVHTIIPGHRLKNNQVDVAYVRDSIIACAVMYNHLGSKLPGSMAPSNDLSEDCAYIQAFCNLSTVPLHEAVRTAYASEISKVYADRRDDNATYKQVSDILPWYDTICTTFQVEYGTDVSDLFDALVGENVTAKDLENNVTGVRIEAVIAVLAGVEKTVADLVDHIQTTNRPFRLPGHTKIGQERNAKPIVAFDNEDTEVAEEDYHKYTATGELDENREPLLPIHHTSQFKTWCDLVGVGAMNKKYSLFSSSAIDRIRRKYDGTTNTTRRTKNGRTQIPETVDRVRATGETVFMGSRGFNDALMGPDSFASCKRGDFAWSPNDSEHEDTGRVAVRVFKPNKKIPNEALDRAIAHGHKCGHRFFLGYEFSYSTRDGTRRPGRVFASFPDATSFWADFESSMLPGRLVHWHEIFVAKVRFFVDIEWYVLPHDDHTRAQMEMSDAFARNLLNAFTRVADEKLLREFRLEKSRPEGWSWRVSDASGAEKRSFHVILIGGGYFHDAEDVKNIMQTNIIPAFKNNPNYTDFCDVRPNADATTPRGVPFDFAPYSTNKSLRMLLSEKIDNRTGLVAPDRSFKPFVLGDGDDAELRRYHLSDLSTHGPEYTVTHLTSEELRRPSEKARVGPARAGQSGASKSSIAPGMRDECVIILREMARAADGRNIATMKLYEDELNDRLRMDYNPGKGGNPPYIYIPTLSKRCCVDRVDHKSQHVYMRFLADEVRIACHGHELQKHVVRIPYPTHEIRTKAMTLLRGIERATHSSQTTGVVGSSSGATAPEPARTQEVRLETQSNDNDEERGGNDAYVTVRDSADAHATASHRRFRSSELVHTPEHQHVADTAIIVDKLLAHTASARDIWVAEIKPVIASVAKIAAGVEGLFPEARKLVGNSVDDIERFRTLWTATRNRADLGINYLRDVCKRCDEEAEKAQRSDSEQFAPLDDTGEEEVTQDIRNRYQLSRDQLELNSYAMADKTPASRIYKLTPEDVVGGVLKRERDDAPEQVTDVLRFLNSGKRCPDSCAALSFRVDKEGKYTVSCRQSDCNLCPKNLRPFSPCVINLIYSPQVTNVTTNNYKLVESHVASAHLLPKKILEEYNNKYATVLHGGKMVVGFLKNPAKTPMRFVTFRTFKEMLQREYSKVQDGFYRDYTTGELTDRPKYEYVNHADAWLHNAKSNKYDCARFLPGDTSAKDRGVLNLWQRWGVEPSIEGDCSLFWDLVKDLCGDCDALFQYVQKWMAHMFQKPMEKPGTALLFGAKEEGVGLDTMVEMLSKCIGLSHFFTGTRTQDLTSHFNGAMCDSLLVFLNESGFAGNHEATTAFKGMVTNVRTGKTNKGKDTEFTDTFYRVIKGTNEKRVAQVTGRARRDYCMQPIGKYLGDRSWFSRLRQQMESNAELGLRRLLHELLYEIDITNFDTGAPPVSEALESARWEQRRLSFKPVEDFVHWWLDVPLADFRAQNPITSEKLYSIFKCYYGHLPTAAYITAKTFGKEFNEILIGTTKAPRLVDGARVMEVNIKVPGEHDARGRRFGTLANCRKAFENWAHCSCTEMWELPIGPDGTQQDKAHNVNTVLAPVSTLG</sequence>
<evidence type="ECO:0000313" key="2">
    <source>
        <dbReference type="EMBL" id="KAK3264739.1"/>
    </source>
</evidence>
<feature type="compositionally biased region" description="Low complexity" evidence="1">
    <location>
        <begin position="1073"/>
        <end position="1088"/>
    </location>
</feature>
<keyword evidence="4" id="KW-1185">Reference proteome</keyword>
<feature type="compositionally biased region" description="Basic and acidic residues" evidence="1">
    <location>
        <begin position="922"/>
        <end position="934"/>
    </location>
</feature>
<dbReference type="EMBL" id="LGRX02010033">
    <property type="protein sequence ID" value="KAK3271066.1"/>
    <property type="molecule type" value="Genomic_DNA"/>
</dbReference>
<feature type="region of interest" description="Disordered" evidence="1">
    <location>
        <begin position="1241"/>
        <end position="1260"/>
    </location>
</feature>
<comment type="caution">
    <text evidence="2">The sequence shown here is derived from an EMBL/GenBank/DDBJ whole genome shotgun (WGS) entry which is preliminary data.</text>
</comment>
<reference evidence="2" key="2">
    <citation type="submission" date="2023-06" db="EMBL/GenBank/DDBJ databases">
        <title>Long-read-based genome assembly of the green algal bacterivore Cymbomonas tetramitiformis.</title>
        <authorList>
            <person name="Gyaltshen Y."/>
            <person name="Rozenberg A."/>
            <person name="Paasch A."/>
            <person name="Burns J.A."/>
            <person name="Warring S."/>
            <person name="Larson R."/>
            <person name="Maurer-Alcala X."/>
            <person name="Dacks J."/>
            <person name="Kim E."/>
        </authorList>
    </citation>
    <scope>NUCLEOTIDE SEQUENCE</scope>
    <source>
        <strain evidence="2">PLY_AMNH</strain>
    </source>
</reference>
<protein>
    <submittedName>
        <fullName evidence="2">Uncharacterized protein</fullName>
    </submittedName>
</protein>